<evidence type="ECO:0000259" key="7">
    <source>
        <dbReference type="PROSITE" id="PS50089"/>
    </source>
</evidence>
<feature type="compositionally biased region" description="Acidic residues" evidence="6">
    <location>
        <begin position="880"/>
        <end position="890"/>
    </location>
</feature>
<dbReference type="PROSITE" id="PS50144">
    <property type="entry name" value="MATH"/>
    <property type="match status" value="1"/>
</dbReference>
<evidence type="ECO:0000256" key="2">
    <source>
        <dbReference type="ARBA" id="ARBA00022490"/>
    </source>
</evidence>
<comment type="subcellular location">
    <subcellularLocation>
        <location evidence="1">Cytoplasm</location>
    </subcellularLocation>
</comment>
<dbReference type="Pfam" id="PF13920">
    <property type="entry name" value="zf-C3HC4_3"/>
    <property type="match status" value="1"/>
</dbReference>
<dbReference type="SMART" id="SM00698">
    <property type="entry name" value="MORN"/>
    <property type="match status" value="4"/>
</dbReference>
<dbReference type="PANTHER" id="PTHR43215">
    <property type="entry name" value="RADIAL SPOKE HEAD 1 HOMOLOG"/>
    <property type="match status" value="1"/>
</dbReference>
<keyword evidence="2" id="KW-0963">Cytoplasm</keyword>
<evidence type="ECO:0000256" key="4">
    <source>
        <dbReference type="ARBA" id="ARBA00022786"/>
    </source>
</evidence>
<dbReference type="SMART" id="SM00184">
    <property type="entry name" value="RING"/>
    <property type="match status" value="1"/>
</dbReference>
<dbReference type="GO" id="GO:0008270">
    <property type="term" value="F:zinc ion binding"/>
    <property type="evidence" value="ECO:0007669"/>
    <property type="project" value="UniProtKB-KW"/>
</dbReference>
<feature type="compositionally biased region" description="Low complexity" evidence="6">
    <location>
        <begin position="436"/>
        <end position="445"/>
    </location>
</feature>
<feature type="compositionally biased region" description="Basic and acidic residues" evidence="6">
    <location>
        <begin position="223"/>
        <end position="232"/>
    </location>
</feature>
<feature type="compositionally biased region" description="Polar residues" evidence="6">
    <location>
        <begin position="51"/>
        <end position="64"/>
    </location>
</feature>
<dbReference type="Pfam" id="PF12436">
    <property type="entry name" value="USP7_ICP0_bdg"/>
    <property type="match status" value="1"/>
</dbReference>
<dbReference type="Gene3D" id="2.60.210.10">
    <property type="entry name" value="Apoptosis, Tumor Necrosis Factor Receptor Associated Protein 2, Chain A"/>
    <property type="match status" value="1"/>
</dbReference>
<evidence type="ECO:0000259" key="8">
    <source>
        <dbReference type="PROSITE" id="PS50144"/>
    </source>
</evidence>
<feature type="region of interest" description="Disordered" evidence="6">
    <location>
        <begin position="383"/>
        <end position="455"/>
    </location>
</feature>
<dbReference type="OrthoDB" id="294378at2759"/>
<dbReference type="InterPro" id="IPR002083">
    <property type="entry name" value="MATH/TRAF_dom"/>
</dbReference>
<feature type="compositionally biased region" description="Pro residues" evidence="6">
    <location>
        <begin position="1184"/>
        <end position="1194"/>
    </location>
</feature>
<feature type="domain" description="RING-type" evidence="7">
    <location>
        <begin position="1516"/>
        <end position="1551"/>
    </location>
</feature>
<dbReference type="InterPro" id="IPR001841">
    <property type="entry name" value="Znf_RING"/>
</dbReference>
<feature type="compositionally biased region" description="Basic and acidic residues" evidence="6">
    <location>
        <begin position="273"/>
        <end position="285"/>
    </location>
</feature>
<feature type="compositionally biased region" description="Polar residues" evidence="6">
    <location>
        <begin position="425"/>
        <end position="435"/>
    </location>
</feature>
<feature type="region of interest" description="Disordered" evidence="6">
    <location>
        <begin position="1055"/>
        <end position="1263"/>
    </location>
</feature>
<keyword evidence="5" id="KW-0479">Metal-binding</keyword>
<dbReference type="InterPro" id="IPR003409">
    <property type="entry name" value="MORN"/>
</dbReference>
<dbReference type="GO" id="GO:0140096">
    <property type="term" value="F:catalytic activity, acting on a protein"/>
    <property type="evidence" value="ECO:0007669"/>
    <property type="project" value="UniProtKB-ARBA"/>
</dbReference>
<feature type="compositionally biased region" description="Basic and acidic residues" evidence="6">
    <location>
        <begin position="383"/>
        <end position="393"/>
    </location>
</feature>
<proteinExistence type="predicted"/>
<dbReference type="GO" id="GO:0005737">
    <property type="term" value="C:cytoplasm"/>
    <property type="evidence" value="ECO:0007669"/>
    <property type="project" value="UniProtKB-SubCell"/>
</dbReference>
<sequence length="1564" mass="172379">MSLTASTANIDRPPLLFGPEQEQQAQPSQEPQQTQAHPLQQQPSHELHHPPSTTSNHLHASTQTTPPPMSSAATQSDTPLNTLPHTGQNHDRSAASPPPAQADPGAPVRVANGAPVGPTPPADEHIPNTAGTDGNTQGATETQQRDGQVPADTAMEDAAVETRDGGAPTQSGGSVPAEAGAAQHGIATSNGEAPGGSEAASRNEGPNGVAGDAEPAPQARRGSGQEDNRGEDAPPPPPPPPPQADGVDEAEEDTATTASSDDDDCVPAWQELPEDKSAPDEQELKEIEESGEVSALDHEYWQKKTFTPLEEPEYIPGESGMMHWTVKPFNGTREKPNKELVMKSPTFTVGGHEWQMKFYPRGNESDYLSVYVDCLSVMKKDDVEEPAKSDKSNSADAGNPGPTAESGGSASADGDHTMSDEEPMGSSTPINFLQKQSRQQSQRPPISTPLPLLKGIQPPLQRKSVAAQVSVVLYNPAEPRVNYHKTCLHRFCPDSPDWGWTRFHGPIYEINMRHRGQRQALLRNDTLAFVAHVRIVHDETGCLWEHPTPDNPWDSVAMTGLAALCLADGSGGNVISAIAGWMHCRPFRDLLYNFQVPDPRENPFQRPKPLISALQKVLYLMRSKVQEGHRSPVLVDDITDALHWYGIDDRLEKFDVVRFWERLRAKVDYELVGTPFEGRMRQIFGPPRAHMVGFPEPSYRVPAKGVEDVQDGVRKSKHFLAWDQPMPEVLNVELERSEFDTNLRKFRKLTNKVKLNESIEVHGTKYALLGFMVAKEDLQSNLYYYVVRPKGPGTRFYRYQEVKEDRVISGSVTCLTRKEAMDKHEGWSSAEASNPGNEVAYVVTYLRHDVAKTQFDKNDKEEWETSDWLVNEVNKVKEQFDDESDGEDVTPESSAPSPGGQDVSNAPDGDKTTQNESSAAKADDKARPTTSSKPLLIYDSRIFTQHTGPGFIDVWDPRFSPASNEWVYEVHIPDDAESGDIQKVLAGVVKGGVQDPRQCKFWIMDPLGDALFRPNLVATGGTVRDQLVNSWSIVQAKQQLDDCRMWVHVVPFEDLPQPETPVNTQQPTRRTPPPPADRTGSWDLSPRERARVEQEGAERSAQMDVEIDQPRRDEEQARAPATDAVQTQTGEGQRHQTEHPSTQTDETQPTREGEDTIMSDADEAASPQTDGDGDENMAESESTQPPPPPPPEPQQQPTVEEADMPPPPPPPPMSDPLPPPIPAPTNNQQPILPPMPPIDTEMGGVTDMVNIPPPPALSSGLPPPIPPPTGLVAPPPPLAPTAAPTVAEILVFLKWWDPVEQTLAPIGTYVVPKSDRIDHFAMKKLGVDRESMTLELWEEEDLRGVNPLRRRRNFTQEDLSGYAIVIASKPLSDDDKERLAKQALSKTPAEYLRRKSDRRNFPSMTTGSIVNDYYSAERFEGTVVEGLAHGLGTYIYFSGDAYEGAFRAGRRHGRGRMTFANGDTYDGDWVDDMQQGQGTHTEAATGNTYVGGWRANRRHGEGVTHWRVAQETERMCRICWEEGEEAVFYDCGHVMACLGCARRVDTCPVCRKRVLSAIKLFYGS</sequence>
<gene>
    <name evidence="9" type="ORF">BDY21DRAFT_371914</name>
</gene>
<keyword evidence="4" id="KW-0833">Ubl conjugation pathway</keyword>
<dbReference type="InterPro" id="IPR038765">
    <property type="entry name" value="Papain-like_cys_pep_sf"/>
</dbReference>
<dbReference type="Pfam" id="PF02493">
    <property type="entry name" value="MORN"/>
    <property type="match status" value="4"/>
</dbReference>
<dbReference type="SUPFAM" id="SSF54001">
    <property type="entry name" value="Cysteine proteinases"/>
    <property type="match status" value="1"/>
</dbReference>
<feature type="compositionally biased region" description="Polar residues" evidence="6">
    <location>
        <begin position="129"/>
        <end position="146"/>
    </location>
</feature>
<dbReference type="EMBL" id="MU001681">
    <property type="protein sequence ID" value="KAF2457089.1"/>
    <property type="molecule type" value="Genomic_DNA"/>
</dbReference>
<reference evidence="9" key="1">
    <citation type="journal article" date="2020" name="Stud. Mycol.">
        <title>101 Dothideomycetes genomes: a test case for predicting lifestyles and emergence of pathogens.</title>
        <authorList>
            <person name="Haridas S."/>
            <person name="Albert R."/>
            <person name="Binder M."/>
            <person name="Bloem J."/>
            <person name="Labutti K."/>
            <person name="Salamov A."/>
            <person name="Andreopoulos B."/>
            <person name="Baker S."/>
            <person name="Barry K."/>
            <person name="Bills G."/>
            <person name="Bluhm B."/>
            <person name="Cannon C."/>
            <person name="Castanera R."/>
            <person name="Culley D."/>
            <person name="Daum C."/>
            <person name="Ezra D."/>
            <person name="Gonzalez J."/>
            <person name="Henrissat B."/>
            <person name="Kuo A."/>
            <person name="Liang C."/>
            <person name="Lipzen A."/>
            <person name="Lutzoni F."/>
            <person name="Magnuson J."/>
            <person name="Mondo S."/>
            <person name="Nolan M."/>
            <person name="Ohm R."/>
            <person name="Pangilinan J."/>
            <person name="Park H.-J."/>
            <person name="Ramirez L."/>
            <person name="Alfaro M."/>
            <person name="Sun H."/>
            <person name="Tritt A."/>
            <person name="Yoshinaga Y."/>
            <person name="Zwiers L.-H."/>
            <person name="Turgeon B."/>
            <person name="Goodwin S."/>
            <person name="Spatafora J."/>
            <person name="Crous P."/>
            <person name="Grigoriev I."/>
        </authorList>
    </citation>
    <scope>NUCLEOTIDE SEQUENCE</scope>
    <source>
        <strain evidence="9">ATCC 16933</strain>
    </source>
</reference>
<evidence type="ECO:0000313" key="10">
    <source>
        <dbReference type="Proteomes" id="UP000799766"/>
    </source>
</evidence>
<dbReference type="InterPro" id="IPR013083">
    <property type="entry name" value="Znf_RING/FYVE/PHD"/>
</dbReference>
<feature type="compositionally biased region" description="Low complexity" evidence="6">
    <location>
        <begin position="19"/>
        <end position="43"/>
    </location>
</feature>
<dbReference type="InterPro" id="IPR008974">
    <property type="entry name" value="TRAF-like"/>
</dbReference>
<feature type="compositionally biased region" description="Pro residues" evidence="6">
    <location>
        <begin position="1204"/>
        <end position="1223"/>
    </location>
</feature>
<dbReference type="PROSITE" id="PS50089">
    <property type="entry name" value="ZF_RING_2"/>
    <property type="match status" value="1"/>
</dbReference>
<dbReference type="SUPFAM" id="SSF57850">
    <property type="entry name" value="RING/U-box"/>
    <property type="match status" value="1"/>
</dbReference>
<name>A0A6A6NZH7_9PEZI</name>
<dbReference type="Gene3D" id="3.30.40.10">
    <property type="entry name" value="Zinc/RING finger domain, C3HC4 (zinc finger)"/>
    <property type="match status" value="1"/>
</dbReference>
<evidence type="ECO:0000256" key="1">
    <source>
        <dbReference type="ARBA" id="ARBA00004496"/>
    </source>
</evidence>
<keyword evidence="5" id="KW-0862">Zinc</keyword>
<feature type="domain" description="MATH" evidence="8">
    <location>
        <begin position="319"/>
        <end position="533"/>
    </location>
</feature>
<dbReference type="Gene3D" id="2.20.110.10">
    <property type="entry name" value="Histone H3 K4-specific methyltransferase SET7/9 N-terminal domain"/>
    <property type="match status" value="1"/>
</dbReference>
<evidence type="ECO:0000256" key="5">
    <source>
        <dbReference type="PROSITE-ProRule" id="PRU00175"/>
    </source>
</evidence>
<dbReference type="Gene3D" id="3.10.20.90">
    <property type="entry name" value="Phosphatidylinositol 3-kinase Catalytic Subunit, Chain A, domain 1"/>
    <property type="match status" value="1"/>
</dbReference>
<dbReference type="SUPFAM" id="SSF49599">
    <property type="entry name" value="TRAF domain-like"/>
    <property type="match status" value="1"/>
</dbReference>
<keyword evidence="3" id="KW-0677">Repeat</keyword>
<evidence type="ECO:0000313" key="9">
    <source>
        <dbReference type="EMBL" id="KAF2457089.1"/>
    </source>
</evidence>
<organism evidence="9 10">
    <name type="scientific">Lineolata rhizophorae</name>
    <dbReference type="NCBI Taxonomy" id="578093"/>
    <lineage>
        <taxon>Eukaryota</taxon>
        <taxon>Fungi</taxon>
        <taxon>Dikarya</taxon>
        <taxon>Ascomycota</taxon>
        <taxon>Pezizomycotina</taxon>
        <taxon>Dothideomycetes</taxon>
        <taxon>Dothideomycetes incertae sedis</taxon>
        <taxon>Lineolatales</taxon>
        <taxon>Lineolataceae</taxon>
        <taxon>Lineolata</taxon>
    </lineage>
</organism>
<feature type="compositionally biased region" description="Basic and acidic residues" evidence="6">
    <location>
        <begin position="1085"/>
        <end position="1098"/>
    </location>
</feature>
<feature type="compositionally biased region" description="Pro residues" evidence="6">
    <location>
        <begin position="233"/>
        <end position="243"/>
    </location>
</feature>
<dbReference type="PANTHER" id="PTHR43215:SF14">
    <property type="entry name" value="RADIAL SPOKE HEAD 1 HOMOLOG"/>
    <property type="match status" value="1"/>
</dbReference>
<accession>A0A6A6NZH7</accession>
<dbReference type="Pfam" id="PF22486">
    <property type="entry name" value="MATH_2"/>
    <property type="match status" value="1"/>
</dbReference>
<keyword evidence="5" id="KW-0863">Zinc-finger</keyword>
<dbReference type="SUPFAM" id="SSF82185">
    <property type="entry name" value="Histone H3 K4-specific methyltransferase SET7/9 N-terminal domain"/>
    <property type="match status" value="1"/>
</dbReference>
<dbReference type="InterPro" id="IPR024729">
    <property type="entry name" value="USP7_ICP0-binding_dom"/>
</dbReference>
<feature type="compositionally biased region" description="Pro residues" evidence="6">
    <location>
        <begin position="1251"/>
        <end position="1263"/>
    </location>
</feature>
<protein>
    <recommendedName>
        <fullName evidence="11">MATH domain-containing protein</fullName>
    </recommendedName>
</protein>
<feature type="region of interest" description="Disordered" evidence="6">
    <location>
        <begin position="1"/>
        <end position="285"/>
    </location>
</feature>
<evidence type="ECO:0000256" key="3">
    <source>
        <dbReference type="ARBA" id="ARBA00022737"/>
    </source>
</evidence>
<keyword evidence="10" id="KW-1185">Reference proteome</keyword>
<evidence type="ECO:0008006" key="11">
    <source>
        <dbReference type="Google" id="ProtNLM"/>
    </source>
</evidence>
<feature type="compositionally biased region" description="Acidic residues" evidence="6">
    <location>
        <begin position="246"/>
        <end position="265"/>
    </location>
</feature>
<feature type="compositionally biased region" description="Polar residues" evidence="6">
    <location>
        <begin position="71"/>
        <end position="87"/>
    </location>
</feature>
<evidence type="ECO:0000256" key="6">
    <source>
        <dbReference type="SAM" id="MobiDB-lite"/>
    </source>
</evidence>
<dbReference type="Proteomes" id="UP000799766">
    <property type="component" value="Unassembled WGS sequence"/>
</dbReference>
<feature type="compositionally biased region" description="Basic and acidic residues" evidence="6">
    <location>
        <begin position="1108"/>
        <end position="1117"/>
    </location>
</feature>
<feature type="region of interest" description="Disordered" evidence="6">
    <location>
        <begin position="879"/>
        <end position="931"/>
    </location>
</feature>